<evidence type="ECO:0000313" key="1">
    <source>
        <dbReference type="EMBL" id="RTE08593.1"/>
    </source>
</evidence>
<accession>A0A430JC19</accession>
<proteinExistence type="predicted"/>
<name>A0A430JC19_9BACL</name>
<evidence type="ECO:0008006" key="3">
    <source>
        <dbReference type="Google" id="ProtNLM"/>
    </source>
</evidence>
<gene>
    <name evidence="1" type="ORF">EJQ19_16550</name>
</gene>
<dbReference type="Proteomes" id="UP000276128">
    <property type="component" value="Unassembled WGS sequence"/>
</dbReference>
<keyword evidence="2" id="KW-1185">Reference proteome</keyword>
<dbReference type="EMBL" id="RXHU01000046">
    <property type="protein sequence ID" value="RTE08593.1"/>
    <property type="molecule type" value="Genomic_DNA"/>
</dbReference>
<dbReference type="RefSeq" id="WP_126142350.1">
    <property type="nucleotide sequence ID" value="NZ_RXHU01000046.1"/>
</dbReference>
<comment type="caution">
    <text evidence="1">The sequence shown here is derived from an EMBL/GenBank/DDBJ whole genome shotgun (WGS) entry which is preliminary data.</text>
</comment>
<protein>
    <recommendedName>
        <fullName evidence="3">Restriction endonuclease type IV Mrr domain-containing protein</fullName>
    </recommendedName>
</protein>
<sequence length="495" mass="58069">MKISEIFNLGVQQVQLDFVDIDIKKDYPLYIDPYLISTRTDPWSIEVDRTIKSFFSKVAELIRNDEHAKAIELFQFMSEPKETCLGISRTGTDNGRGVGEENATGIIKEIIKSKAIETGIVQNIEDIIVFVDDVDKDKLSDMTTNIIRKHLIDYTKEQCTIWDIPLKTNESLPYWDPIEEDWTTYQDELLFYKGRELILVPKAIVSYISEYNAQKYGWHFVISEERDEQLRRRSTLVKYKKYKNGKEKYFLPKKDVDKDIGRRIADGEFESRKDFLRQYTQKKPELFERFRKTRTGAVKSLSNDEIMQFTGYEDISKIIDALIINLKSIPIGTKHASEYHKFIKSVLEMLFYPHLNNPTIEEKLHQGRKRVDIVMNNISCNGFFYRLQEKNKIFCPYVFIECKNYGKDIANPELDQLSGRFAFNKGKFGVLMCRTIEDKELIYQRCADTYRDDRGLIIPLDDSDIIAMLESIKNDEEDEVERKLEKIKRIIIING</sequence>
<organism evidence="1 2">
    <name type="scientific">Paenibacillus whitsoniae</name>
    <dbReference type="NCBI Taxonomy" id="2496558"/>
    <lineage>
        <taxon>Bacteria</taxon>
        <taxon>Bacillati</taxon>
        <taxon>Bacillota</taxon>
        <taxon>Bacilli</taxon>
        <taxon>Bacillales</taxon>
        <taxon>Paenibacillaceae</taxon>
        <taxon>Paenibacillus</taxon>
    </lineage>
</organism>
<evidence type="ECO:0000313" key="2">
    <source>
        <dbReference type="Proteomes" id="UP000276128"/>
    </source>
</evidence>
<reference evidence="1 2" key="1">
    <citation type="submission" date="2018-12" db="EMBL/GenBank/DDBJ databases">
        <title>Bacillus ochoae sp. nov., Paenibacillus whitsoniae sp. nov., Paenibacillus spiritus sp. nov. Isolated from the Mars Exploration Rover during spacecraft assembly.</title>
        <authorList>
            <person name="Seuylemezian A."/>
            <person name="Vaishampayan P."/>
        </authorList>
    </citation>
    <scope>NUCLEOTIDE SEQUENCE [LARGE SCALE GENOMIC DNA]</scope>
    <source>
        <strain evidence="1 2">MER 54</strain>
    </source>
</reference>
<dbReference type="AlphaFoldDB" id="A0A430JC19"/>
<dbReference type="OrthoDB" id="6691177at2"/>